<proteinExistence type="predicted"/>
<dbReference type="HOGENOM" id="CLU_407165_0_0_1"/>
<dbReference type="AlphaFoldDB" id="M2ZX82"/>
<protein>
    <submittedName>
        <fullName evidence="2">Uncharacterized protein</fullName>
    </submittedName>
</protein>
<sequence>MNSLQALHNLLLGRPLLVDSQDMVLTHAQNPCINQLRKHDSQQSVTAAQRYEQTYTNTPSNIINFGATDANSPSQHAECGTHLVKLAEMHLAKTTEVTITVEWQGWTINFEHQEETLKESDPSLATTIIMALVIQTLILQQIARSQLLADQKKQMKNIALISASHVELEYEQLLPRAIGIPCKARPRLIDDLRPSGTATSRPPYFKVCKELGKTNMSSAWYNPRLRYLGEVTITKSVDTKRSLLCMEDSIGNITGSSRRYFAAKDPRRGGLAMRRYEKASKLHGKAPRRQIYSIPWLPQNEASSARASILNKPFWTSSSEAQDLGTSEMSKEHPINHHGVCGKAYVIARHQPFGFAHLDHTYRFPFSLPWSTWYEWYGKNRSSTGTRLPSPFRVSPISEIENSSGNCYSVQQFSAQASDRHIIQDLQKFGHEMKPDDVFPKAKKKLCECKPMKPSRISNTAVSRRTKSAHTSRTNEFKKRNPMSRRGGGGGHLAITVIKLPGFSLQQAGEGTTRYQDPTLRLTPLFLSSRNMAVLWMVVDLIALPNFTPSYRTFRKNYMDFLSLLASIRSPLAMQFLILLSMRVLTCTDLTTHSHFIILSFSTDIHTDKHMRTALHFQGLQNEYLNIMQRPDPQGRDRARRRSVIVFPNAKRNGASYAMSPNPQTQRNKIFVIDL</sequence>
<name>M2ZX82_PSEFD</name>
<evidence type="ECO:0000256" key="1">
    <source>
        <dbReference type="SAM" id="MobiDB-lite"/>
    </source>
</evidence>
<feature type="region of interest" description="Disordered" evidence="1">
    <location>
        <begin position="457"/>
        <end position="488"/>
    </location>
</feature>
<dbReference type="EMBL" id="KB446558">
    <property type="protein sequence ID" value="EME83599.1"/>
    <property type="molecule type" value="Genomic_DNA"/>
</dbReference>
<dbReference type="RefSeq" id="XP_007926776.1">
    <property type="nucleotide sequence ID" value="XM_007928585.1"/>
</dbReference>
<organism evidence="2 3">
    <name type="scientific">Pseudocercospora fijiensis (strain CIRAD86)</name>
    <name type="common">Black leaf streak disease fungus</name>
    <name type="synonym">Mycosphaerella fijiensis</name>
    <dbReference type="NCBI Taxonomy" id="383855"/>
    <lineage>
        <taxon>Eukaryota</taxon>
        <taxon>Fungi</taxon>
        <taxon>Dikarya</taxon>
        <taxon>Ascomycota</taxon>
        <taxon>Pezizomycotina</taxon>
        <taxon>Dothideomycetes</taxon>
        <taxon>Dothideomycetidae</taxon>
        <taxon>Mycosphaerellales</taxon>
        <taxon>Mycosphaerellaceae</taxon>
        <taxon>Pseudocercospora</taxon>
    </lineage>
</organism>
<dbReference type="Proteomes" id="UP000016932">
    <property type="component" value="Unassembled WGS sequence"/>
</dbReference>
<dbReference type="VEuPathDB" id="FungiDB:MYCFIDRAFT_207843"/>
<evidence type="ECO:0000313" key="3">
    <source>
        <dbReference type="Proteomes" id="UP000016932"/>
    </source>
</evidence>
<dbReference type="GeneID" id="19336627"/>
<gene>
    <name evidence="2" type="ORF">MYCFIDRAFT_207843</name>
</gene>
<accession>M2ZX82</accession>
<evidence type="ECO:0000313" key="2">
    <source>
        <dbReference type="EMBL" id="EME83599.1"/>
    </source>
</evidence>
<keyword evidence="3" id="KW-1185">Reference proteome</keyword>
<reference evidence="2 3" key="1">
    <citation type="journal article" date="2012" name="PLoS Pathog.">
        <title>Diverse lifestyles and strategies of plant pathogenesis encoded in the genomes of eighteen Dothideomycetes fungi.</title>
        <authorList>
            <person name="Ohm R.A."/>
            <person name="Feau N."/>
            <person name="Henrissat B."/>
            <person name="Schoch C.L."/>
            <person name="Horwitz B.A."/>
            <person name="Barry K.W."/>
            <person name="Condon B.J."/>
            <person name="Copeland A.C."/>
            <person name="Dhillon B."/>
            <person name="Glaser F."/>
            <person name="Hesse C.N."/>
            <person name="Kosti I."/>
            <person name="LaButti K."/>
            <person name="Lindquist E.A."/>
            <person name="Lucas S."/>
            <person name="Salamov A.A."/>
            <person name="Bradshaw R.E."/>
            <person name="Ciuffetti L."/>
            <person name="Hamelin R.C."/>
            <person name="Kema G.H.J."/>
            <person name="Lawrence C."/>
            <person name="Scott J.A."/>
            <person name="Spatafora J.W."/>
            <person name="Turgeon B.G."/>
            <person name="de Wit P.J.G.M."/>
            <person name="Zhong S."/>
            <person name="Goodwin S.B."/>
            <person name="Grigoriev I.V."/>
        </authorList>
    </citation>
    <scope>NUCLEOTIDE SEQUENCE [LARGE SCALE GENOMIC DNA]</scope>
    <source>
        <strain evidence="2 3">CIRAD86</strain>
    </source>
</reference>
<dbReference type="KEGG" id="pfj:MYCFIDRAFT_207843"/>